<dbReference type="Proteomes" id="UP000553963">
    <property type="component" value="Unassembled WGS sequence"/>
</dbReference>
<dbReference type="Pfam" id="PF00905">
    <property type="entry name" value="Transpeptidase"/>
    <property type="match status" value="1"/>
</dbReference>
<dbReference type="PROSITE" id="PS51318">
    <property type="entry name" value="TAT"/>
    <property type="match status" value="1"/>
</dbReference>
<proteinExistence type="predicted"/>
<gene>
    <name evidence="3" type="ORF">GGR25_003770</name>
</gene>
<evidence type="ECO:0000259" key="2">
    <source>
        <dbReference type="Pfam" id="PF00905"/>
    </source>
</evidence>
<organism evidence="3 4">
    <name type="scientific">Kaistia hirudinis</name>
    <dbReference type="NCBI Taxonomy" id="1293440"/>
    <lineage>
        <taxon>Bacteria</taxon>
        <taxon>Pseudomonadati</taxon>
        <taxon>Pseudomonadota</taxon>
        <taxon>Alphaproteobacteria</taxon>
        <taxon>Hyphomicrobiales</taxon>
        <taxon>Kaistiaceae</taxon>
        <taxon>Kaistia</taxon>
    </lineage>
</organism>
<dbReference type="RefSeq" id="WP_183400381.1">
    <property type="nucleotide sequence ID" value="NZ_JACIDS010000005.1"/>
</dbReference>
<accession>A0A840AWQ9</accession>
<protein>
    <submittedName>
        <fullName evidence="3">Beta-lactamase class D</fullName>
    </submittedName>
</protein>
<dbReference type="AlphaFoldDB" id="A0A840AWQ9"/>
<dbReference type="NCBIfam" id="NF000270">
    <property type="entry name" value="bla_class_D_alt"/>
    <property type="match status" value="1"/>
</dbReference>
<keyword evidence="1" id="KW-0732">Signal</keyword>
<dbReference type="EMBL" id="JACIDS010000005">
    <property type="protein sequence ID" value="MBB3932706.1"/>
    <property type="molecule type" value="Genomic_DNA"/>
</dbReference>
<comment type="caution">
    <text evidence="3">The sequence shown here is derived from an EMBL/GenBank/DDBJ whole genome shotgun (WGS) entry which is preliminary data.</text>
</comment>
<dbReference type="SUPFAM" id="SSF56601">
    <property type="entry name" value="beta-lactamase/transpeptidase-like"/>
    <property type="match status" value="1"/>
</dbReference>
<name>A0A840AWQ9_9HYPH</name>
<dbReference type="InterPro" id="IPR012338">
    <property type="entry name" value="Beta-lactam/transpept-like"/>
</dbReference>
<dbReference type="InterPro" id="IPR001460">
    <property type="entry name" value="PCN-bd_Tpept"/>
</dbReference>
<evidence type="ECO:0000313" key="4">
    <source>
        <dbReference type="Proteomes" id="UP000553963"/>
    </source>
</evidence>
<feature type="chain" id="PRO_5033047817" evidence="1">
    <location>
        <begin position="29"/>
        <end position="277"/>
    </location>
</feature>
<feature type="signal peptide" evidence="1">
    <location>
        <begin position="1"/>
        <end position="28"/>
    </location>
</feature>
<sequence length="277" mass="30384">MIDRRQFSRRFMLAAASAAIGGAGFARAALASERFVATVLVDVESAATILREGPAERRFSPCSTFKLPLAVMGFDSGILIDPHHPLWDYRPEFQTTMDSQKKPADPTIWLADSIVWYSQELTRKLGAARFRDYVTAFGYGNEDVSGNPGKNDGLTQSWLMSSLKISPDEQVAFVRRFLGRKLDVSDHAYGATEASLAQYPAEGGWTLHGKTGSGFVRSANGTTDRSRPLGWFVGWGEKGGRRIAFARFNQGNVRSKIFGGMIARDAMVKDFAKLAGS</sequence>
<feature type="domain" description="Penicillin-binding protein transpeptidase" evidence="2">
    <location>
        <begin position="49"/>
        <end position="253"/>
    </location>
</feature>
<keyword evidence="4" id="KW-1185">Reference proteome</keyword>
<evidence type="ECO:0000256" key="1">
    <source>
        <dbReference type="SAM" id="SignalP"/>
    </source>
</evidence>
<dbReference type="InterPro" id="IPR006311">
    <property type="entry name" value="TAT_signal"/>
</dbReference>
<dbReference type="GO" id="GO:0008658">
    <property type="term" value="F:penicillin binding"/>
    <property type="evidence" value="ECO:0007669"/>
    <property type="project" value="InterPro"/>
</dbReference>
<evidence type="ECO:0000313" key="3">
    <source>
        <dbReference type="EMBL" id="MBB3932706.1"/>
    </source>
</evidence>
<dbReference type="Gene3D" id="3.40.710.10">
    <property type="entry name" value="DD-peptidase/beta-lactamase superfamily"/>
    <property type="match status" value="1"/>
</dbReference>
<reference evidence="3 4" key="1">
    <citation type="submission" date="2020-08" db="EMBL/GenBank/DDBJ databases">
        <title>Genomic Encyclopedia of Type Strains, Phase IV (KMG-IV): sequencing the most valuable type-strain genomes for metagenomic binning, comparative biology and taxonomic classification.</title>
        <authorList>
            <person name="Goeker M."/>
        </authorList>
    </citation>
    <scope>NUCLEOTIDE SEQUENCE [LARGE SCALE GENOMIC DNA]</scope>
    <source>
        <strain evidence="3 4">DSM 25966</strain>
    </source>
</reference>